<evidence type="ECO:0000256" key="2">
    <source>
        <dbReference type="SAM" id="Phobius"/>
    </source>
</evidence>
<evidence type="ECO:0008006" key="6">
    <source>
        <dbReference type="Google" id="ProtNLM"/>
    </source>
</evidence>
<evidence type="ECO:0000313" key="4">
    <source>
        <dbReference type="EMBL" id="SIR52345.1"/>
    </source>
</evidence>
<keyword evidence="5" id="KW-1185">Reference proteome</keyword>
<dbReference type="RefSeq" id="WP_068592616.1">
    <property type="nucleotide sequence ID" value="NZ_FTNK01000017.1"/>
</dbReference>
<evidence type="ECO:0000313" key="5">
    <source>
        <dbReference type="Proteomes" id="UP000186666"/>
    </source>
</evidence>
<dbReference type="EMBL" id="FTNK01000017">
    <property type="protein sequence ID" value="SIR52345.1"/>
    <property type="molecule type" value="Genomic_DNA"/>
</dbReference>
<keyword evidence="2" id="KW-0472">Membrane</keyword>
<reference evidence="4 5" key="1">
    <citation type="submission" date="2017-01" db="EMBL/GenBank/DDBJ databases">
        <authorList>
            <person name="Varghese N."/>
            <person name="Submissions S."/>
        </authorList>
    </citation>
    <scope>NUCLEOTIDE SEQUENCE [LARGE SCALE GENOMIC DNA]</scope>
    <source>
        <strain evidence="4 5">ATCC 23464</strain>
    </source>
</reference>
<dbReference type="Proteomes" id="UP000186666">
    <property type="component" value="Unassembled WGS sequence"/>
</dbReference>
<feature type="region of interest" description="Disordered" evidence="1">
    <location>
        <begin position="141"/>
        <end position="165"/>
    </location>
</feature>
<protein>
    <recommendedName>
        <fullName evidence="6">Tissue inhibitor of metalloproteinase</fullName>
    </recommendedName>
</protein>
<evidence type="ECO:0000256" key="1">
    <source>
        <dbReference type="SAM" id="MobiDB-lite"/>
    </source>
</evidence>
<keyword evidence="2" id="KW-0812">Transmembrane</keyword>
<feature type="transmembrane region" description="Helical" evidence="2">
    <location>
        <begin position="183"/>
        <end position="201"/>
    </location>
</feature>
<organism evidence="4 5">
    <name type="scientific">Paenibacillus macquariensis</name>
    <dbReference type="NCBI Taxonomy" id="948756"/>
    <lineage>
        <taxon>Bacteria</taxon>
        <taxon>Bacillati</taxon>
        <taxon>Bacillota</taxon>
        <taxon>Bacilli</taxon>
        <taxon>Bacillales</taxon>
        <taxon>Paenibacillaceae</taxon>
        <taxon>Paenibacillus</taxon>
    </lineage>
</organism>
<feature type="chain" id="PRO_5047389226" description="Tissue inhibitor of metalloproteinase" evidence="3">
    <location>
        <begin position="26"/>
        <end position="205"/>
    </location>
</feature>
<keyword evidence="3" id="KW-0732">Signal</keyword>
<keyword evidence="2" id="KW-1133">Transmembrane helix</keyword>
<accession>A0ABY1KAQ0</accession>
<gene>
    <name evidence="4" type="ORF">SAMN05421578_11713</name>
</gene>
<proteinExistence type="predicted"/>
<sequence length="205" mass="22847">MKKGIVLALVSILIVLMISPTTTHALKCVEMPTGEQGYEEYDGIIVGHVEDVVRKKDNNMIKLKVSKSFKKISEEQILVKENITWGSLRGPSEIGEEYLYYLRESESGWENPLCSPTMKVAEAANELTFLQDKEIVINRISTPTQSPSDDNEVSELSSDEKTNHVSNATGSISKYFSSNSTEIVISVGVLGGILYALWCLWRARK</sequence>
<evidence type="ECO:0000256" key="3">
    <source>
        <dbReference type="SAM" id="SignalP"/>
    </source>
</evidence>
<name>A0ABY1KAQ0_9BACL</name>
<comment type="caution">
    <text evidence="4">The sequence shown here is derived from an EMBL/GenBank/DDBJ whole genome shotgun (WGS) entry which is preliminary data.</text>
</comment>
<feature type="signal peptide" evidence="3">
    <location>
        <begin position="1"/>
        <end position="25"/>
    </location>
</feature>